<proteinExistence type="predicted"/>
<keyword evidence="3" id="KW-1185">Reference proteome</keyword>
<reference evidence="2 3" key="1">
    <citation type="submission" date="2019-12" db="EMBL/GenBank/DDBJ databases">
        <authorList>
            <person name="Floudas D."/>
            <person name="Bentzer J."/>
            <person name="Ahren D."/>
            <person name="Johansson T."/>
            <person name="Persson P."/>
            <person name="Tunlid A."/>
        </authorList>
    </citation>
    <scope>NUCLEOTIDE SEQUENCE [LARGE SCALE GENOMIC DNA]</scope>
    <source>
        <strain evidence="2 3">CBS 102.39</strain>
    </source>
</reference>
<comment type="caution">
    <text evidence="2">The sequence shown here is derived from an EMBL/GenBank/DDBJ whole genome shotgun (WGS) entry which is preliminary data.</text>
</comment>
<dbReference type="Proteomes" id="UP000521872">
    <property type="component" value="Unassembled WGS sequence"/>
</dbReference>
<feature type="region of interest" description="Disordered" evidence="1">
    <location>
        <begin position="1"/>
        <end position="20"/>
    </location>
</feature>
<feature type="region of interest" description="Disordered" evidence="1">
    <location>
        <begin position="68"/>
        <end position="96"/>
    </location>
</feature>
<protein>
    <submittedName>
        <fullName evidence="2">Uncharacterized protein</fullName>
    </submittedName>
</protein>
<sequence>MYSRPTRSEALSKSVPSNPHQADVLAHCTARINTRYAYKARRFDILNPAYNDFPAILVGQEEADLESVAHAQKVANESKEDQRTEGDGTGRTTILS</sequence>
<name>A0A8H4QXX5_9AGAR</name>
<feature type="compositionally biased region" description="Basic and acidic residues" evidence="1">
    <location>
        <begin position="76"/>
        <end position="88"/>
    </location>
</feature>
<organism evidence="2 3">
    <name type="scientific">Agrocybe pediades</name>
    <dbReference type="NCBI Taxonomy" id="84607"/>
    <lineage>
        <taxon>Eukaryota</taxon>
        <taxon>Fungi</taxon>
        <taxon>Dikarya</taxon>
        <taxon>Basidiomycota</taxon>
        <taxon>Agaricomycotina</taxon>
        <taxon>Agaricomycetes</taxon>
        <taxon>Agaricomycetidae</taxon>
        <taxon>Agaricales</taxon>
        <taxon>Agaricineae</taxon>
        <taxon>Strophariaceae</taxon>
        <taxon>Agrocybe</taxon>
    </lineage>
</organism>
<dbReference type="AlphaFoldDB" id="A0A8H4QXX5"/>
<dbReference type="EMBL" id="JAACJL010000017">
    <property type="protein sequence ID" value="KAF4618864.1"/>
    <property type="molecule type" value="Genomic_DNA"/>
</dbReference>
<feature type="compositionally biased region" description="Polar residues" evidence="1">
    <location>
        <begin position="9"/>
        <end position="20"/>
    </location>
</feature>
<evidence type="ECO:0000313" key="2">
    <source>
        <dbReference type="EMBL" id="KAF4618864.1"/>
    </source>
</evidence>
<evidence type="ECO:0000256" key="1">
    <source>
        <dbReference type="SAM" id="MobiDB-lite"/>
    </source>
</evidence>
<accession>A0A8H4QXX5</accession>
<evidence type="ECO:0000313" key="3">
    <source>
        <dbReference type="Proteomes" id="UP000521872"/>
    </source>
</evidence>
<gene>
    <name evidence="2" type="ORF">D9613_010015</name>
</gene>